<keyword evidence="3" id="KW-0804">Transcription</keyword>
<gene>
    <name evidence="6" type="ORF">SAMN05444487_11319</name>
</gene>
<dbReference type="FunFam" id="1.10.10.60:FF:000141">
    <property type="entry name" value="TetR family transcriptional regulator"/>
    <property type="match status" value="1"/>
</dbReference>
<dbReference type="PRINTS" id="PR00455">
    <property type="entry name" value="HTHTETR"/>
</dbReference>
<reference evidence="6 7" key="1">
    <citation type="submission" date="2016-10" db="EMBL/GenBank/DDBJ databases">
        <authorList>
            <person name="de Groot N.N."/>
        </authorList>
    </citation>
    <scope>NUCLEOTIDE SEQUENCE [LARGE SCALE GENOMIC DNA]</scope>
    <source>
        <strain evidence="6 7">DSM 45610</strain>
    </source>
</reference>
<evidence type="ECO:0000259" key="5">
    <source>
        <dbReference type="PROSITE" id="PS50977"/>
    </source>
</evidence>
<evidence type="ECO:0000256" key="4">
    <source>
        <dbReference type="PROSITE-ProRule" id="PRU00335"/>
    </source>
</evidence>
<evidence type="ECO:0000256" key="3">
    <source>
        <dbReference type="ARBA" id="ARBA00023163"/>
    </source>
</evidence>
<keyword evidence="1" id="KW-0805">Transcription regulation</keyword>
<dbReference type="PANTHER" id="PTHR30055:SF234">
    <property type="entry name" value="HTH-TYPE TRANSCRIPTIONAL REGULATOR BETI"/>
    <property type="match status" value="1"/>
</dbReference>
<dbReference type="InterPro" id="IPR036271">
    <property type="entry name" value="Tet_transcr_reg_TetR-rel_C_sf"/>
</dbReference>
<dbReference type="InterPro" id="IPR009057">
    <property type="entry name" value="Homeodomain-like_sf"/>
</dbReference>
<feature type="DNA-binding region" description="H-T-H motif" evidence="4">
    <location>
        <begin position="97"/>
        <end position="116"/>
    </location>
</feature>
<protein>
    <submittedName>
        <fullName evidence="6">Transcriptional regulator, TetR family</fullName>
    </submittedName>
</protein>
<dbReference type="PANTHER" id="PTHR30055">
    <property type="entry name" value="HTH-TYPE TRANSCRIPTIONAL REGULATOR RUTR"/>
    <property type="match status" value="1"/>
</dbReference>
<dbReference type="PROSITE" id="PS50977">
    <property type="entry name" value="HTH_TETR_2"/>
    <property type="match status" value="1"/>
</dbReference>
<dbReference type="Gene3D" id="1.10.357.10">
    <property type="entry name" value="Tetracycline Repressor, domain 2"/>
    <property type="match status" value="1"/>
</dbReference>
<keyword evidence="2 4" id="KW-0238">DNA-binding</keyword>
<dbReference type="SUPFAM" id="SSF48498">
    <property type="entry name" value="Tetracyclin repressor-like, C-terminal domain"/>
    <property type="match status" value="1"/>
</dbReference>
<dbReference type="GO" id="GO:0003700">
    <property type="term" value="F:DNA-binding transcription factor activity"/>
    <property type="evidence" value="ECO:0007669"/>
    <property type="project" value="TreeGrafter"/>
</dbReference>
<evidence type="ECO:0000256" key="1">
    <source>
        <dbReference type="ARBA" id="ARBA00023015"/>
    </source>
</evidence>
<dbReference type="STRING" id="1048340.SAMN05444487_11319"/>
<evidence type="ECO:0000313" key="6">
    <source>
        <dbReference type="EMBL" id="SDX26774.1"/>
    </source>
</evidence>
<dbReference type="InterPro" id="IPR001647">
    <property type="entry name" value="HTH_TetR"/>
</dbReference>
<dbReference type="Gene3D" id="1.10.10.60">
    <property type="entry name" value="Homeodomain-like"/>
    <property type="match status" value="1"/>
</dbReference>
<dbReference type="GO" id="GO:0000976">
    <property type="term" value="F:transcription cis-regulatory region binding"/>
    <property type="evidence" value="ECO:0007669"/>
    <property type="project" value="TreeGrafter"/>
</dbReference>
<dbReference type="InterPro" id="IPR041490">
    <property type="entry name" value="KstR2_TetR_C"/>
</dbReference>
<dbReference type="InterPro" id="IPR050109">
    <property type="entry name" value="HTH-type_TetR-like_transc_reg"/>
</dbReference>
<sequence length="269" mass="30423">MHIIIVCYPDMMIIKNGITRAKGKLNRINKRLGLAIQLIGNNFQKSLHYTSSLRVSGGKAFFMQIEEEEFVLSRETVGMIFEAAVKVFAERGYDRAKMDEIARAAGVAKGTIYYHFTSKDELFTALMNHGLQNMKEYVRRRIDEEQDPTLKLRGLLDAEVSYLFQHGTFAKLLLTEVWSTSERQHEFRAHIHDLESITCEVLKVGIQMGQFREMDAIATSIAIFGAMSVSVIQKVFKDAHLTGEELANKNTAPVVATLEALVHRGILKN</sequence>
<accession>A0A1H3AC56</accession>
<evidence type="ECO:0000313" key="7">
    <source>
        <dbReference type="Proteomes" id="UP000198534"/>
    </source>
</evidence>
<dbReference type="Proteomes" id="UP000198534">
    <property type="component" value="Unassembled WGS sequence"/>
</dbReference>
<proteinExistence type="predicted"/>
<dbReference type="EMBL" id="FNNQ01000013">
    <property type="protein sequence ID" value="SDX26774.1"/>
    <property type="molecule type" value="Genomic_DNA"/>
</dbReference>
<evidence type="ECO:0000256" key="2">
    <source>
        <dbReference type="ARBA" id="ARBA00023125"/>
    </source>
</evidence>
<feature type="domain" description="HTH tetR-type" evidence="5">
    <location>
        <begin position="74"/>
        <end position="134"/>
    </location>
</feature>
<dbReference type="GO" id="GO:0045892">
    <property type="term" value="P:negative regulation of DNA-templated transcription"/>
    <property type="evidence" value="ECO:0007669"/>
    <property type="project" value="UniProtKB-ARBA"/>
</dbReference>
<dbReference type="AlphaFoldDB" id="A0A1H3AC56"/>
<keyword evidence="7" id="KW-1185">Reference proteome</keyword>
<dbReference type="Pfam" id="PF17932">
    <property type="entry name" value="TetR_C_24"/>
    <property type="match status" value="1"/>
</dbReference>
<dbReference type="SUPFAM" id="SSF46689">
    <property type="entry name" value="Homeodomain-like"/>
    <property type="match status" value="1"/>
</dbReference>
<dbReference type="Pfam" id="PF00440">
    <property type="entry name" value="TetR_N"/>
    <property type="match status" value="1"/>
</dbReference>
<name>A0A1H3AC56_9BACL</name>
<organism evidence="6 7">
    <name type="scientific">Marininema mesophilum</name>
    <dbReference type="NCBI Taxonomy" id="1048340"/>
    <lineage>
        <taxon>Bacteria</taxon>
        <taxon>Bacillati</taxon>
        <taxon>Bacillota</taxon>
        <taxon>Bacilli</taxon>
        <taxon>Bacillales</taxon>
        <taxon>Thermoactinomycetaceae</taxon>
        <taxon>Marininema</taxon>
    </lineage>
</organism>